<evidence type="ECO:0000313" key="1">
    <source>
        <dbReference type="EMBL" id="KKY37897.1"/>
    </source>
</evidence>
<dbReference type="AlphaFoldDB" id="A0A0G2FUR5"/>
<sequence>MATDTKREDIKFDTATNASTTTFRAKTPPTTMEAGESFWSSGGAVPWPENTFHIIEKHSGRAITLAGDQPKLQSLGDTSHPDTHWLCVKQDGYFGFQNPQTGRYLGHDGGTGIRTWVFHLKGWELWTPREHPEGGYELLSPYYSHTLMVLCVDEDRSTLVRRRHGTTLWEFYRV</sequence>
<reference evidence="1 2" key="2">
    <citation type="submission" date="2015-05" db="EMBL/GenBank/DDBJ databases">
        <authorList>
            <person name="Morales-Cruz A."/>
            <person name="Amrine K.C."/>
            <person name="Cantu D."/>
        </authorList>
    </citation>
    <scope>NUCLEOTIDE SEQUENCE [LARGE SCALE GENOMIC DNA]</scope>
    <source>
        <strain evidence="1">DA912</strain>
    </source>
</reference>
<name>A0A0G2FUR5_9PEZI</name>
<organism evidence="1 2">
    <name type="scientific">Diaporthe ampelina</name>
    <dbReference type="NCBI Taxonomy" id="1214573"/>
    <lineage>
        <taxon>Eukaryota</taxon>
        <taxon>Fungi</taxon>
        <taxon>Dikarya</taxon>
        <taxon>Ascomycota</taxon>
        <taxon>Pezizomycotina</taxon>
        <taxon>Sordariomycetes</taxon>
        <taxon>Sordariomycetidae</taxon>
        <taxon>Diaporthales</taxon>
        <taxon>Diaporthaceae</taxon>
        <taxon>Diaporthe</taxon>
    </lineage>
</organism>
<proteinExistence type="predicted"/>
<accession>A0A0G2FUR5</accession>
<dbReference type="PANTHER" id="PTHR39697:SF1">
    <property type="entry name" value="RICIN B LECTIN DOMAIN-CONTAINING PROTEIN"/>
    <property type="match status" value="1"/>
</dbReference>
<comment type="caution">
    <text evidence="1">The sequence shown here is derived from an EMBL/GenBank/DDBJ whole genome shotgun (WGS) entry which is preliminary data.</text>
</comment>
<dbReference type="EMBL" id="LCUC01000066">
    <property type="protein sequence ID" value="KKY37897.1"/>
    <property type="molecule type" value="Genomic_DNA"/>
</dbReference>
<reference evidence="1 2" key="1">
    <citation type="submission" date="2015-05" db="EMBL/GenBank/DDBJ databases">
        <title>Distinctive expansion of gene families associated with plant cell wall degradation and secondary metabolism in the genomes of grapevine trunk pathogens.</title>
        <authorList>
            <person name="Lawrence D.P."/>
            <person name="Travadon R."/>
            <person name="Rolshausen P.E."/>
            <person name="Baumgartner K."/>
        </authorList>
    </citation>
    <scope>NUCLEOTIDE SEQUENCE [LARGE SCALE GENOMIC DNA]</scope>
    <source>
        <strain evidence="1">DA912</strain>
    </source>
</reference>
<dbReference type="Gene3D" id="2.80.10.50">
    <property type="match status" value="1"/>
</dbReference>
<dbReference type="Proteomes" id="UP000034680">
    <property type="component" value="Unassembled WGS sequence"/>
</dbReference>
<protein>
    <submittedName>
        <fullName evidence="1">Putative major facilitator superfamily transporter multidrug resistance</fullName>
    </submittedName>
</protein>
<dbReference type="OrthoDB" id="5289641at2759"/>
<dbReference type="InterPro" id="IPR035992">
    <property type="entry name" value="Ricin_B-like_lectins"/>
</dbReference>
<gene>
    <name evidence="1" type="ORF">UCDDA912_g02114</name>
</gene>
<dbReference type="SUPFAM" id="SSF50370">
    <property type="entry name" value="Ricin B-like lectins"/>
    <property type="match status" value="1"/>
</dbReference>
<dbReference type="PANTHER" id="PTHR39697">
    <property type="entry name" value="RICIN B LECTIN DOMAIN-CONTAINING PROTEIN-RELATED"/>
    <property type="match status" value="1"/>
</dbReference>
<keyword evidence="2" id="KW-1185">Reference proteome</keyword>
<evidence type="ECO:0000313" key="2">
    <source>
        <dbReference type="Proteomes" id="UP000034680"/>
    </source>
</evidence>